<feature type="domain" description="Cadherin" evidence="13">
    <location>
        <begin position="1535"/>
        <end position="1580"/>
    </location>
</feature>
<keyword evidence="6" id="KW-0677">Repeat</keyword>
<keyword evidence="8" id="KW-0130">Cell adhesion</keyword>
<feature type="domain" description="Cadherin" evidence="13">
    <location>
        <begin position="1253"/>
        <end position="1362"/>
    </location>
</feature>
<evidence type="ECO:0000256" key="10">
    <source>
        <dbReference type="ARBA" id="ARBA00023136"/>
    </source>
</evidence>
<keyword evidence="9" id="KW-1133">Transmembrane helix</keyword>
<dbReference type="SUPFAM" id="SSF49313">
    <property type="entry name" value="Cadherin-like"/>
    <property type="match status" value="12"/>
</dbReference>
<dbReference type="PROSITE" id="PS50268">
    <property type="entry name" value="CADHERIN_2"/>
    <property type="match status" value="11"/>
</dbReference>
<keyword evidence="4" id="KW-0479">Metal-binding</keyword>
<dbReference type="InterPro" id="IPR020894">
    <property type="entry name" value="Cadherin_CS"/>
</dbReference>
<evidence type="ECO:0000313" key="15">
    <source>
        <dbReference type="Proteomes" id="UP000507470"/>
    </source>
</evidence>
<comment type="subcellular location">
    <subcellularLocation>
        <location evidence="1">Cell membrane</location>
        <topology evidence="1">Single-pass type I membrane protein</topology>
    </subcellularLocation>
</comment>
<keyword evidence="3" id="KW-0812">Transmembrane</keyword>
<keyword evidence="11" id="KW-0325">Glycoprotein</keyword>
<keyword evidence="10" id="KW-0472">Membrane</keyword>
<feature type="domain" description="Cadherin" evidence="13">
    <location>
        <begin position="723"/>
        <end position="825"/>
    </location>
</feature>
<name>A0A6J8E0R9_MYTCO</name>
<dbReference type="EMBL" id="CACVKT020008064">
    <property type="protein sequence ID" value="CAC5412611.1"/>
    <property type="molecule type" value="Genomic_DNA"/>
</dbReference>
<dbReference type="FunFam" id="2.60.40.60:FF:000123">
    <property type="entry name" value="Protocadherin beta 4"/>
    <property type="match status" value="1"/>
</dbReference>
<keyword evidence="7 12" id="KW-0106">Calcium</keyword>
<feature type="domain" description="Cadherin" evidence="13">
    <location>
        <begin position="1034"/>
        <end position="1137"/>
    </location>
</feature>
<protein>
    <submittedName>
        <fullName evidence="14">FAT4</fullName>
    </submittedName>
</protein>
<feature type="domain" description="Cadherin" evidence="13">
    <location>
        <begin position="371"/>
        <end position="431"/>
    </location>
</feature>
<evidence type="ECO:0000256" key="5">
    <source>
        <dbReference type="ARBA" id="ARBA00022729"/>
    </source>
</evidence>
<feature type="domain" description="Cadherin" evidence="13">
    <location>
        <begin position="553"/>
        <end position="623"/>
    </location>
</feature>
<dbReference type="Pfam" id="PF00028">
    <property type="entry name" value="Cadherin"/>
    <property type="match status" value="7"/>
</dbReference>
<dbReference type="PANTHER" id="PTHR24026:SF136">
    <property type="entry name" value="PROTOCADHERIN-23"/>
    <property type="match status" value="1"/>
</dbReference>
<evidence type="ECO:0000256" key="7">
    <source>
        <dbReference type="ARBA" id="ARBA00022837"/>
    </source>
</evidence>
<proteinExistence type="predicted"/>
<dbReference type="InterPro" id="IPR015919">
    <property type="entry name" value="Cadherin-like_sf"/>
</dbReference>
<dbReference type="GO" id="GO:0007163">
    <property type="term" value="P:establishment or maintenance of cell polarity"/>
    <property type="evidence" value="ECO:0007669"/>
    <property type="project" value="UniProtKB-ARBA"/>
</dbReference>
<evidence type="ECO:0000256" key="11">
    <source>
        <dbReference type="ARBA" id="ARBA00023180"/>
    </source>
</evidence>
<keyword evidence="15" id="KW-1185">Reference proteome</keyword>
<sequence length="1671" mass="184424">MIMELEVPDFGQEHEHGARILDFGQEHQHGDRENTTTEEPLTTDHTYSKEITITPTTTENHFSSIRASALFTTTTTQQTTPSATPSPTPCIGGGLNRTDARLDEECGAHSEEAKCIVSNSACTKTSIASTWRCRCVQGYAEKNNSCLQLPTKLFRQESEKVSINLPESSPMGHQVLKVDFTEVDGFHKITPTAEMMGPGSDSFSVSPANTANFVVTVSSSTLSKSKYDIFVVVSVTVDGIVIRDFIHVVITITRNKIIEKNIFVIDGTPKDSVVGIVCQSCLSGDAVTTITPDDVVSVEKDGSIKTTTHINLDTLGGPQTIAYSSYIHIKQNGNLVANMTIIIVRLHYNISLMEDSGRNTVVGNLKLSIPFSINTRDLALNNNSLMLGSVSLDYQKEQEVHETLVLSVSGAAFSIQIIIKVQDVNNKAPVFLGAPYRFVTVQSAYTDLTVGVVTAVDHDMHAHLTYEIIPSDKLSINKNGVISIHSKFDPSTTIYNAKVTVRDGIYNDSEEITVDIRQAANVELNKTFNGTIDENEGAPTVIVTVKVFEYENYRFADQSAKNDFTIDSKTGEIRNARAFDREKEQEFKHTIVASKENEAACSLAVIGIVTILVKDVNDEPPIFFDAPYNATVVEEKQDKDLSVVPGLSTTDKDLNQTVIYSLLTNGETFYIDPKNGTIKTKVAIDREKHPLLDIKVNAFDGIHNSYTTVTVKIMDINDNDPVITGPKSYNVSEDSSVGTTVGLMTASDADEGKNAKITFDLVAEGGYFRINQITGNILVSRELDRETVGTHHMTVFARDNGDNIRPSSATVIVTIDDVNDNAPVFGQDQITVLFEENSSCANHITTISASDADKAYTPNSQIEYFLRRGEDNFKVNKQSGILTCNDYLDYEQKVSYEIIVEARDKGSPKMSSAQTVIVQVIDINDNSPIFVDINSRIIIRYFSGGRVVDIFKATDMDSGENGKVHFSIAGNATQFLQIGKVDGILRTKTDANTPPKGDYYLNVTVTDNGIKPLTNTTSLVVIVQQLIEQSIKFMEQKINMKIQENSPHNSPIESVSKYVINTENKNLMFDIIDESADLSFSLHRETGMVTVIKHIDREMKEIHEFVVRVRNTDTTEQSDLALVRVSIVDENDNEPIFVQKAYYFTINENEQIGTVVSPPERKIMATDADSGDNALIEFKLYGEGCHSAFSPKYEGSNTLSIQLAVQVDYEVNRRCSFTIEAFNPNDMTKSSNVSVVIDITDYNDNVPEFEGHSNYVYTVSLPEDTNINTNLKPFGQVFDKDSRENGDIELSVVNDDGCWFTVNRVVDEMFLKVKPTIILDYDKGDVQNTCTLKASDKGVPKLSSTATLSINITDVNDNPPVISDPDIILNVSRDADPGTVIVDRIPTTDIDSGVNGMLVYRLESSEHSSRFAIDANTGKITVNTVLQSVQKDEIMLSVIVSDKGLPQRSTRAQVTIKIKDDNPRPFFVVPSVSVNIQEHTNIDDGILGVALAHDRKDSGEINICDCTYLLDTKRDDIIIGKDTGVIKFRNSNHTLDRENEYGGQVIVGVIATDKGENPKNSSTMQFKIKISDINDQVPVFNRINYAFGIFQYAPDETYIGEVNAVDLDENPVTHYFINITESSVGSVVKIDKLTGKIVKSGNMSLSSAQNVQIKVGLIHILRFIHPITSPC</sequence>
<dbReference type="Proteomes" id="UP000507470">
    <property type="component" value="Unassembled WGS sequence"/>
</dbReference>
<evidence type="ECO:0000256" key="2">
    <source>
        <dbReference type="ARBA" id="ARBA00022475"/>
    </source>
</evidence>
<evidence type="ECO:0000256" key="12">
    <source>
        <dbReference type="PROSITE-ProRule" id="PRU00043"/>
    </source>
</evidence>
<evidence type="ECO:0000256" key="9">
    <source>
        <dbReference type="ARBA" id="ARBA00022989"/>
    </source>
</evidence>
<feature type="domain" description="Cadherin" evidence="13">
    <location>
        <begin position="624"/>
        <end position="723"/>
    </location>
</feature>
<feature type="domain" description="Cadherin" evidence="13">
    <location>
        <begin position="826"/>
        <end position="930"/>
    </location>
</feature>
<evidence type="ECO:0000256" key="4">
    <source>
        <dbReference type="ARBA" id="ARBA00022723"/>
    </source>
</evidence>
<organism evidence="14 15">
    <name type="scientific">Mytilus coruscus</name>
    <name type="common">Sea mussel</name>
    <dbReference type="NCBI Taxonomy" id="42192"/>
    <lineage>
        <taxon>Eukaryota</taxon>
        <taxon>Metazoa</taxon>
        <taxon>Spiralia</taxon>
        <taxon>Lophotrochozoa</taxon>
        <taxon>Mollusca</taxon>
        <taxon>Bivalvia</taxon>
        <taxon>Autobranchia</taxon>
        <taxon>Pteriomorphia</taxon>
        <taxon>Mytilida</taxon>
        <taxon>Mytiloidea</taxon>
        <taxon>Mytilidae</taxon>
        <taxon>Mytilinae</taxon>
        <taxon>Mytilus</taxon>
    </lineage>
</organism>
<feature type="domain" description="Cadherin" evidence="13">
    <location>
        <begin position="1138"/>
        <end position="1249"/>
    </location>
</feature>
<reference evidence="14 15" key="1">
    <citation type="submission" date="2020-06" db="EMBL/GenBank/DDBJ databases">
        <authorList>
            <person name="Li R."/>
            <person name="Bekaert M."/>
        </authorList>
    </citation>
    <scope>NUCLEOTIDE SEQUENCE [LARGE SCALE GENOMIC DNA]</scope>
    <source>
        <strain evidence="15">wild</strain>
    </source>
</reference>
<dbReference type="PROSITE" id="PS00232">
    <property type="entry name" value="CADHERIN_1"/>
    <property type="match status" value="4"/>
</dbReference>
<keyword evidence="2" id="KW-1003">Cell membrane</keyword>
<dbReference type="FunFam" id="2.60.40.60:FF:000020">
    <property type="entry name" value="Dachsous cadherin-related 1b"/>
    <property type="match status" value="1"/>
</dbReference>
<dbReference type="PRINTS" id="PR00205">
    <property type="entry name" value="CADHERIN"/>
</dbReference>
<dbReference type="PANTHER" id="PTHR24026">
    <property type="entry name" value="FAT ATYPICAL CADHERIN-RELATED"/>
    <property type="match status" value="1"/>
</dbReference>
<dbReference type="OrthoDB" id="6252479at2759"/>
<accession>A0A6J8E0R9</accession>
<dbReference type="SMART" id="SM00112">
    <property type="entry name" value="CA"/>
    <property type="match status" value="11"/>
</dbReference>
<feature type="domain" description="Cadherin" evidence="13">
    <location>
        <begin position="1363"/>
        <end position="1467"/>
    </location>
</feature>
<dbReference type="CDD" id="cd11304">
    <property type="entry name" value="Cadherin_repeat"/>
    <property type="match status" value="10"/>
</dbReference>
<evidence type="ECO:0000259" key="13">
    <source>
        <dbReference type="PROSITE" id="PS50268"/>
    </source>
</evidence>
<dbReference type="GO" id="GO:0005509">
    <property type="term" value="F:calcium ion binding"/>
    <property type="evidence" value="ECO:0007669"/>
    <property type="project" value="UniProtKB-UniRule"/>
</dbReference>
<evidence type="ECO:0000313" key="14">
    <source>
        <dbReference type="EMBL" id="CAC5412611.1"/>
    </source>
</evidence>
<dbReference type="Gene3D" id="2.60.40.60">
    <property type="entry name" value="Cadherins"/>
    <property type="match status" value="12"/>
</dbReference>
<dbReference type="GO" id="GO:0007156">
    <property type="term" value="P:homophilic cell adhesion via plasma membrane adhesion molecules"/>
    <property type="evidence" value="ECO:0007669"/>
    <property type="project" value="InterPro"/>
</dbReference>
<gene>
    <name evidence="14" type="ORF">MCOR_45604</name>
</gene>
<feature type="domain" description="Cadherin" evidence="13">
    <location>
        <begin position="945"/>
        <end position="1033"/>
    </location>
</feature>
<evidence type="ECO:0000256" key="1">
    <source>
        <dbReference type="ARBA" id="ARBA00004251"/>
    </source>
</evidence>
<dbReference type="FunFam" id="2.60.40.60:FF:000116">
    <property type="entry name" value="Dachsous cadherin-related 2"/>
    <property type="match status" value="1"/>
</dbReference>
<dbReference type="InterPro" id="IPR002126">
    <property type="entry name" value="Cadherin-like_dom"/>
</dbReference>
<evidence type="ECO:0000256" key="6">
    <source>
        <dbReference type="ARBA" id="ARBA00022737"/>
    </source>
</evidence>
<evidence type="ECO:0000256" key="8">
    <source>
        <dbReference type="ARBA" id="ARBA00022889"/>
    </source>
</evidence>
<dbReference type="GO" id="GO:0005886">
    <property type="term" value="C:plasma membrane"/>
    <property type="evidence" value="ECO:0007669"/>
    <property type="project" value="UniProtKB-SubCell"/>
</dbReference>
<keyword evidence="5" id="KW-0732">Signal</keyword>
<evidence type="ECO:0000256" key="3">
    <source>
        <dbReference type="ARBA" id="ARBA00022692"/>
    </source>
</evidence>